<feature type="signal peptide" evidence="2">
    <location>
        <begin position="1"/>
        <end position="41"/>
    </location>
</feature>
<proteinExistence type="predicted"/>
<dbReference type="InterPro" id="IPR038404">
    <property type="entry name" value="TRAP_DctP_sf"/>
</dbReference>
<name>A0ABQ1IIR8_9PROT</name>
<evidence type="ECO:0000313" key="4">
    <source>
        <dbReference type="Proteomes" id="UP000603352"/>
    </source>
</evidence>
<organism evidence="3 4">
    <name type="scientific">Tistrella bauzanensis</name>
    <dbReference type="NCBI Taxonomy" id="657419"/>
    <lineage>
        <taxon>Bacteria</taxon>
        <taxon>Pseudomonadati</taxon>
        <taxon>Pseudomonadota</taxon>
        <taxon>Alphaproteobacteria</taxon>
        <taxon>Geminicoccales</taxon>
        <taxon>Geminicoccaceae</taxon>
        <taxon>Tistrella</taxon>
    </lineage>
</organism>
<evidence type="ECO:0000256" key="1">
    <source>
        <dbReference type="ARBA" id="ARBA00022729"/>
    </source>
</evidence>
<dbReference type="Gene3D" id="3.40.190.170">
    <property type="entry name" value="Bacterial extracellular solute-binding protein, family 7"/>
    <property type="match status" value="1"/>
</dbReference>
<protein>
    <submittedName>
        <fullName evidence="3">ABC transporter substrate-binding protein</fullName>
    </submittedName>
</protein>
<gene>
    <name evidence="3" type="ORF">GCM10011505_25540</name>
</gene>
<dbReference type="CDD" id="cd13603">
    <property type="entry name" value="PBP2_TRAP_Siap_TeaA_like"/>
    <property type="match status" value="1"/>
</dbReference>
<dbReference type="PANTHER" id="PTHR33376">
    <property type="match status" value="1"/>
</dbReference>
<dbReference type="EMBL" id="BMDZ01000028">
    <property type="protein sequence ID" value="GGB43050.1"/>
    <property type="molecule type" value="Genomic_DNA"/>
</dbReference>
<comment type="caution">
    <text evidence="3">The sequence shown here is derived from an EMBL/GenBank/DDBJ whole genome shotgun (WGS) entry which is preliminary data.</text>
</comment>
<dbReference type="NCBIfam" id="NF037995">
    <property type="entry name" value="TRAP_S1"/>
    <property type="match status" value="1"/>
</dbReference>
<dbReference type="PANTHER" id="PTHR33376:SF15">
    <property type="entry name" value="BLL6794 PROTEIN"/>
    <property type="match status" value="1"/>
</dbReference>
<dbReference type="Pfam" id="PF03480">
    <property type="entry name" value="DctP"/>
    <property type="match status" value="1"/>
</dbReference>
<evidence type="ECO:0000313" key="3">
    <source>
        <dbReference type="EMBL" id="GGB43050.1"/>
    </source>
</evidence>
<reference evidence="4" key="1">
    <citation type="journal article" date="2019" name="Int. J. Syst. Evol. Microbiol.">
        <title>The Global Catalogue of Microorganisms (GCM) 10K type strain sequencing project: providing services to taxonomists for standard genome sequencing and annotation.</title>
        <authorList>
            <consortium name="The Broad Institute Genomics Platform"/>
            <consortium name="The Broad Institute Genome Sequencing Center for Infectious Disease"/>
            <person name="Wu L."/>
            <person name="Ma J."/>
        </authorList>
    </citation>
    <scope>NUCLEOTIDE SEQUENCE [LARGE SCALE GENOMIC DNA]</scope>
    <source>
        <strain evidence="4">CGMCC 1.10188</strain>
    </source>
</reference>
<evidence type="ECO:0000256" key="2">
    <source>
        <dbReference type="SAM" id="SignalP"/>
    </source>
</evidence>
<sequence>MGGNPAMSPSMHTRLPGLRARILGGAAAAVLTLAAAGAANAADVTIRLGHYFATEDFRGRTAQHFADRVEALSDSIDVEVFPAESLVKGREGLQATAQGTVDMYSIYAGYVTGQAKLLNIFTLPFPPASYTDEAQAKFAADPAVRDVIDRSLGRFNVRMLGVINSSGDVGIFLREPVKGIGDLNGRKLRGAGGLSDEALRALGGSVVFMSAAEQFLALQTGTVDGIATTWSSYVNNNLASVAPTHLDANLVRSPYLLIMNGRKWQSLDADQQKAIEQAVTETIAWSTENFKAEQDKLYAEIKTQAKVSVPLSAEDRAKVDEMVKPIYQGFVDDNGEDGAKLMELWKRYAGAS</sequence>
<keyword evidence="1 2" id="KW-0732">Signal</keyword>
<accession>A0ABQ1IIR8</accession>
<feature type="chain" id="PRO_5045630108" evidence="2">
    <location>
        <begin position="42"/>
        <end position="352"/>
    </location>
</feature>
<dbReference type="SUPFAM" id="SSF53850">
    <property type="entry name" value="Periplasmic binding protein-like II"/>
    <property type="match status" value="1"/>
</dbReference>
<dbReference type="Proteomes" id="UP000603352">
    <property type="component" value="Unassembled WGS sequence"/>
</dbReference>
<dbReference type="InterPro" id="IPR018389">
    <property type="entry name" value="DctP_fam"/>
</dbReference>
<keyword evidence="4" id="KW-1185">Reference proteome</keyword>